<feature type="region of interest" description="Disordered" evidence="1">
    <location>
        <begin position="1"/>
        <end position="73"/>
    </location>
</feature>
<protein>
    <submittedName>
        <fullName evidence="2">Uncharacterized protein</fullName>
    </submittedName>
</protein>
<proteinExistence type="predicted"/>
<evidence type="ECO:0000313" key="3">
    <source>
        <dbReference type="Proteomes" id="UP000027265"/>
    </source>
</evidence>
<dbReference type="EMBL" id="KL197733">
    <property type="protein sequence ID" value="KDQ53648.1"/>
    <property type="molecule type" value="Genomic_DNA"/>
</dbReference>
<feature type="compositionally biased region" description="Polar residues" evidence="1">
    <location>
        <begin position="1"/>
        <end position="13"/>
    </location>
</feature>
<feature type="compositionally biased region" description="Low complexity" evidence="1">
    <location>
        <begin position="60"/>
        <end position="73"/>
    </location>
</feature>
<gene>
    <name evidence="2" type="ORF">JAAARDRAFT_197440</name>
</gene>
<evidence type="ECO:0000313" key="2">
    <source>
        <dbReference type="EMBL" id="KDQ53648.1"/>
    </source>
</evidence>
<organism evidence="2 3">
    <name type="scientific">Jaapia argillacea MUCL 33604</name>
    <dbReference type="NCBI Taxonomy" id="933084"/>
    <lineage>
        <taxon>Eukaryota</taxon>
        <taxon>Fungi</taxon>
        <taxon>Dikarya</taxon>
        <taxon>Basidiomycota</taxon>
        <taxon>Agaricomycotina</taxon>
        <taxon>Agaricomycetes</taxon>
        <taxon>Agaricomycetidae</taxon>
        <taxon>Jaapiales</taxon>
        <taxon>Jaapiaceae</taxon>
        <taxon>Jaapia</taxon>
    </lineage>
</organism>
<accession>A0A067PFF6</accession>
<dbReference type="Proteomes" id="UP000027265">
    <property type="component" value="Unassembled WGS sequence"/>
</dbReference>
<dbReference type="HOGENOM" id="CLU_052397_2_1_1"/>
<keyword evidence="3" id="KW-1185">Reference proteome</keyword>
<feature type="compositionally biased region" description="Basic residues" evidence="1">
    <location>
        <begin position="44"/>
        <end position="53"/>
    </location>
</feature>
<reference evidence="3" key="1">
    <citation type="journal article" date="2014" name="Proc. Natl. Acad. Sci. U.S.A.">
        <title>Extensive sampling of basidiomycete genomes demonstrates inadequacy of the white-rot/brown-rot paradigm for wood decay fungi.</title>
        <authorList>
            <person name="Riley R."/>
            <person name="Salamov A.A."/>
            <person name="Brown D.W."/>
            <person name="Nagy L.G."/>
            <person name="Floudas D."/>
            <person name="Held B.W."/>
            <person name="Levasseur A."/>
            <person name="Lombard V."/>
            <person name="Morin E."/>
            <person name="Otillar R."/>
            <person name="Lindquist E.A."/>
            <person name="Sun H."/>
            <person name="LaButti K.M."/>
            <person name="Schmutz J."/>
            <person name="Jabbour D."/>
            <person name="Luo H."/>
            <person name="Baker S.E."/>
            <person name="Pisabarro A.G."/>
            <person name="Walton J.D."/>
            <person name="Blanchette R.A."/>
            <person name="Henrissat B."/>
            <person name="Martin F."/>
            <person name="Cullen D."/>
            <person name="Hibbett D.S."/>
            <person name="Grigoriev I.V."/>
        </authorList>
    </citation>
    <scope>NUCLEOTIDE SEQUENCE [LARGE SCALE GENOMIC DNA]</scope>
    <source>
        <strain evidence="3">MUCL 33604</strain>
    </source>
</reference>
<sequence>MFSLPQHPSSPSETKIILDETTEILTSQAPPHFRSPSPRPYLVGRHRAYRKKPVPPQPYPSLSTSTPPNSPLSPLSTSALLALFTLDRTRRESLQTRLNQPPFVSDTGPASCSACGRAISYATWRNLKYVMILEMDCRPLWDEILNAGLETWREAKACWDARCGGQECKRVLYDKAETVRVVRECIEQLPKCI</sequence>
<evidence type="ECO:0000256" key="1">
    <source>
        <dbReference type="SAM" id="MobiDB-lite"/>
    </source>
</evidence>
<dbReference type="AlphaFoldDB" id="A0A067PFF6"/>
<dbReference type="OrthoDB" id="3238622at2759"/>
<dbReference type="STRING" id="933084.A0A067PFF6"/>
<name>A0A067PFF6_9AGAM</name>
<dbReference type="InParanoid" id="A0A067PFF6"/>